<dbReference type="PROSITE" id="PS51257">
    <property type="entry name" value="PROKAR_LIPOPROTEIN"/>
    <property type="match status" value="1"/>
</dbReference>
<proteinExistence type="predicted"/>
<evidence type="ECO:0000313" key="3">
    <source>
        <dbReference type="Proteomes" id="UP000199305"/>
    </source>
</evidence>
<dbReference type="Proteomes" id="UP000199305">
    <property type="component" value="Unassembled WGS sequence"/>
</dbReference>
<evidence type="ECO:0000256" key="1">
    <source>
        <dbReference type="SAM" id="SignalP"/>
    </source>
</evidence>
<feature type="signal peptide" evidence="1">
    <location>
        <begin position="1"/>
        <end position="17"/>
    </location>
</feature>
<name>A0A1G9AIW3_9GAMM</name>
<organism evidence="2 3">
    <name type="scientific">Microbulbifer yueqingensis</name>
    <dbReference type="NCBI Taxonomy" id="658219"/>
    <lineage>
        <taxon>Bacteria</taxon>
        <taxon>Pseudomonadati</taxon>
        <taxon>Pseudomonadota</taxon>
        <taxon>Gammaproteobacteria</taxon>
        <taxon>Cellvibrionales</taxon>
        <taxon>Microbulbiferaceae</taxon>
        <taxon>Microbulbifer</taxon>
    </lineage>
</organism>
<gene>
    <name evidence="2" type="ORF">SAMN05216212_2033</name>
</gene>
<dbReference type="EMBL" id="FNFH01000003">
    <property type="protein sequence ID" value="SDK27183.1"/>
    <property type="molecule type" value="Genomic_DNA"/>
</dbReference>
<evidence type="ECO:0008006" key="4">
    <source>
        <dbReference type="Google" id="ProtNLM"/>
    </source>
</evidence>
<feature type="chain" id="PRO_5011455683" description="Carboxypeptidase regulatory-like domain-containing protein" evidence="1">
    <location>
        <begin position="18"/>
        <end position="140"/>
    </location>
</feature>
<evidence type="ECO:0000313" key="2">
    <source>
        <dbReference type="EMBL" id="SDK27183.1"/>
    </source>
</evidence>
<accession>A0A1G9AIW3</accession>
<protein>
    <recommendedName>
        <fullName evidence="4">Carboxypeptidase regulatory-like domain-containing protein</fullName>
    </recommendedName>
</protein>
<dbReference type="STRING" id="658219.SAMN05216212_2033"/>
<dbReference type="OrthoDB" id="8926484at2"/>
<reference evidence="3" key="1">
    <citation type="submission" date="2016-10" db="EMBL/GenBank/DDBJ databases">
        <authorList>
            <person name="Varghese N."/>
            <person name="Submissions S."/>
        </authorList>
    </citation>
    <scope>NUCLEOTIDE SEQUENCE [LARGE SCALE GENOMIC DNA]</scope>
    <source>
        <strain evidence="3">CGMCC 1.10658</strain>
    </source>
</reference>
<dbReference type="AlphaFoldDB" id="A0A1G9AIW3"/>
<keyword evidence="3" id="KW-1185">Reference proteome</keyword>
<keyword evidence="1" id="KW-0732">Signal</keyword>
<dbReference type="RefSeq" id="WP_139169482.1">
    <property type="nucleotide sequence ID" value="NZ_FNFH01000003.1"/>
</dbReference>
<sequence>MRFANLIIPMLAGLACAAGGAAAETPGVHERGEVRYVSGGIGEQERRALDALAASMDEDFDTKIHLSAASGHYLADAHVRIIDEQGRTLVDTQTEGPLMLVDLPEGRYTVEARNGSATQGTTIEVSPRDGVKPLYLAWTI</sequence>